<dbReference type="Proteomes" id="UP000249757">
    <property type="component" value="Unassembled WGS sequence"/>
</dbReference>
<dbReference type="GO" id="GO:0070273">
    <property type="term" value="F:phosphatidylinositol-4-phosphate binding"/>
    <property type="evidence" value="ECO:0007669"/>
    <property type="project" value="InterPro"/>
</dbReference>
<feature type="compositionally biased region" description="Basic and acidic residues" evidence="8">
    <location>
        <begin position="922"/>
        <end position="938"/>
    </location>
</feature>
<feature type="compositionally biased region" description="Polar residues" evidence="8">
    <location>
        <begin position="358"/>
        <end position="370"/>
    </location>
</feature>
<dbReference type="InterPro" id="IPR006939">
    <property type="entry name" value="SNF5"/>
</dbReference>
<dbReference type="GO" id="GO:0000228">
    <property type="term" value="C:nuclear chromosome"/>
    <property type="evidence" value="ECO:0007669"/>
    <property type="project" value="InterPro"/>
</dbReference>
<feature type="compositionally biased region" description="Low complexity" evidence="8">
    <location>
        <begin position="885"/>
        <end position="906"/>
    </location>
</feature>
<keyword evidence="3" id="KW-0333">Golgi apparatus</keyword>
<dbReference type="EMBL" id="NRDI02000003">
    <property type="protein sequence ID" value="KAI1518249.1"/>
    <property type="molecule type" value="Genomic_DNA"/>
</dbReference>
<dbReference type="CDD" id="cd09083">
    <property type="entry name" value="EEP-1"/>
    <property type="match status" value="1"/>
</dbReference>
<dbReference type="GO" id="GO:0006890">
    <property type="term" value="P:retrograde vesicle-mediated transport, Golgi to endoplasmic reticulum"/>
    <property type="evidence" value="ECO:0007669"/>
    <property type="project" value="TreeGrafter"/>
</dbReference>
<feature type="compositionally biased region" description="Polar residues" evidence="8">
    <location>
        <begin position="971"/>
        <end position="985"/>
    </location>
</feature>
<dbReference type="Gene3D" id="1.10.3630.10">
    <property type="entry name" value="yeast vps74-n-term truncation variant domain like"/>
    <property type="match status" value="1"/>
</dbReference>
<dbReference type="Pfam" id="PF05719">
    <property type="entry name" value="GPP34"/>
    <property type="match status" value="1"/>
</dbReference>
<dbReference type="PANTHER" id="PTHR12704:SF2">
    <property type="entry name" value="GOLGI PHOSPHOPROTEIN 3 HOMOLOG SAURON"/>
    <property type="match status" value="1"/>
</dbReference>
<dbReference type="GO" id="GO:0048194">
    <property type="term" value="P:Golgi vesicle budding"/>
    <property type="evidence" value="ECO:0007669"/>
    <property type="project" value="TreeGrafter"/>
</dbReference>
<dbReference type="GO" id="GO:0005802">
    <property type="term" value="C:trans-Golgi network"/>
    <property type="evidence" value="ECO:0007669"/>
    <property type="project" value="TreeGrafter"/>
</dbReference>
<dbReference type="GO" id="GO:0032580">
    <property type="term" value="C:Golgi cisterna membrane"/>
    <property type="evidence" value="ECO:0007669"/>
    <property type="project" value="UniProtKB-SubCell"/>
</dbReference>
<dbReference type="GO" id="GO:0034067">
    <property type="term" value="P:protein localization to Golgi apparatus"/>
    <property type="evidence" value="ECO:0007669"/>
    <property type="project" value="UniProtKB-ARBA"/>
</dbReference>
<evidence type="ECO:0000256" key="1">
    <source>
        <dbReference type="ARBA" id="ARBA00004344"/>
    </source>
</evidence>
<evidence type="ECO:0000256" key="2">
    <source>
        <dbReference type="ARBA" id="ARBA00007284"/>
    </source>
</evidence>
<feature type="region of interest" description="Disordered" evidence="8">
    <location>
        <begin position="800"/>
        <end position="821"/>
    </location>
</feature>
<feature type="region of interest" description="Disordered" evidence="8">
    <location>
        <begin position="419"/>
        <end position="466"/>
    </location>
</feature>
<dbReference type="SUPFAM" id="SSF56219">
    <property type="entry name" value="DNase I-like"/>
    <property type="match status" value="1"/>
</dbReference>
<comment type="caution">
    <text evidence="9">The sequence shown here is derived from an EMBL/GenBank/DDBJ whole genome shotgun (WGS) entry which is preliminary data.</text>
</comment>
<gene>
    <name evidence="9" type="ORF">Ptr86124_003550</name>
</gene>
<proteinExistence type="inferred from homology"/>
<accession>A0A922SZ36</accession>
<feature type="compositionally biased region" description="Acidic residues" evidence="8">
    <location>
        <begin position="865"/>
        <end position="875"/>
    </location>
</feature>
<keyword evidence="5" id="KW-0472">Membrane</keyword>
<dbReference type="InterPro" id="IPR036691">
    <property type="entry name" value="Endo/exonu/phosph_ase_sf"/>
</dbReference>
<dbReference type="InterPro" id="IPR038261">
    <property type="entry name" value="GPP34-like_sf"/>
</dbReference>
<feature type="compositionally biased region" description="Basic and acidic residues" evidence="8">
    <location>
        <begin position="49"/>
        <end position="69"/>
    </location>
</feature>
<dbReference type="PANTHER" id="PTHR12704">
    <property type="entry name" value="TRANS-GOLGI PROTEIN GMX33"/>
    <property type="match status" value="1"/>
</dbReference>
<evidence type="ECO:0000256" key="4">
    <source>
        <dbReference type="ARBA" id="ARBA00023121"/>
    </source>
</evidence>
<organism evidence="9 10">
    <name type="scientific">Pyrenophora tritici-repentis</name>
    <dbReference type="NCBI Taxonomy" id="45151"/>
    <lineage>
        <taxon>Eukaryota</taxon>
        <taxon>Fungi</taxon>
        <taxon>Dikarya</taxon>
        <taxon>Ascomycota</taxon>
        <taxon>Pezizomycotina</taxon>
        <taxon>Dothideomycetes</taxon>
        <taxon>Pleosporomycetidae</taxon>
        <taxon>Pleosporales</taxon>
        <taxon>Pleosporineae</taxon>
        <taxon>Pleosporaceae</taxon>
        <taxon>Pyrenophora</taxon>
    </lineage>
</organism>
<comment type="subcellular location">
    <subcellularLocation>
        <location evidence="1">Golgi apparatus</location>
        <location evidence="1">Golgi stack membrane</location>
        <topology evidence="1">Peripheral membrane protein</topology>
        <orientation evidence="1">Cytoplasmic side</orientation>
    </subcellularLocation>
</comment>
<dbReference type="GO" id="GO:0005829">
    <property type="term" value="C:cytosol"/>
    <property type="evidence" value="ECO:0007669"/>
    <property type="project" value="TreeGrafter"/>
</dbReference>
<feature type="region of interest" description="Disordered" evidence="8">
    <location>
        <begin position="344"/>
        <end position="393"/>
    </location>
</feature>
<dbReference type="FunFam" id="1.10.3630.10:FF:000002">
    <property type="entry name" value="Vacuolar sorting-associated 74 protein"/>
    <property type="match status" value="1"/>
</dbReference>
<dbReference type="InterPro" id="IPR008628">
    <property type="entry name" value="GPP34-like"/>
</dbReference>
<feature type="region of interest" description="Disordered" evidence="8">
    <location>
        <begin position="852"/>
        <end position="938"/>
    </location>
</feature>
<keyword evidence="10" id="KW-1185">Reference proteome</keyword>
<dbReference type="GO" id="GO:0006338">
    <property type="term" value="P:chromatin remodeling"/>
    <property type="evidence" value="ECO:0007669"/>
    <property type="project" value="InterPro"/>
</dbReference>
<reference evidence="10" key="1">
    <citation type="journal article" date="2022" name="Microb. Genom.">
        <title>A global pangenome for the wheat fungal pathogen Pyrenophora tritici-repentis and prediction of effector protein structural homology.</title>
        <authorList>
            <person name="Moolhuijzen P.M."/>
            <person name="See P.T."/>
            <person name="Shi G."/>
            <person name="Powell H.R."/>
            <person name="Cockram J."/>
            <person name="Jorgensen L.N."/>
            <person name="Benslimane H."/>
            <person name="Strelkov S.E."/>
            <person name="Turner J."/>
            <person name="Liu Z."/>
            <person name="Moffat C.S."/>
        </authorList>
    </citation>
    <scope>NUCLEOTIDE SEQUENCE [LARGE SCALE GENOMIC DNA]</scope>
</reference>
<feature type="region of interest" description="Disordered" evidence="8">
    <location>
        <begin position="968"/>
        <end position="1031"/>
    </location>
</feature>
<feature type="compositionally biased region" description="Pro residues" evidence="8">
    <location>
        <begin position="1043"/>
        <end position="1055"/>
    </location>
</feature>
<evidence type="ECO:0000256" key="3">
    <source>
        <dbReference type="ARBA" id="ARBA00023034"/>
    </source>
</evidence>
<name>A0A922SZ36_9PLEO</name>
<protein>
    <recommendedName>
        <fullName evidence="7">Vacuolar protein sorting-associated protein 74</fullName>
    </recommendedName>
</protein>
<dbReference type="GO" id="GO:0007030">
    <property type="term" value="P:Golgi organization"/>
    <property type="evidence" value="ECO:0007669"/>
    <property type="project" value="TreeGrafter"/>
</dbReference>
<dbReference type="Gene3D" id="3.60.10.10">
    <property type="entry name" value="Endonuclease/exonuclease/phosphatase"/>
    <property type="match status" value="1"/>
</dbReference>
<keyword evidence="4" id="KW-0446">Lipid-binding</keyword>
<feature type="compositionally biased region" description="Pro residues" evidence="8">
    <location>
        <begin position="993"/>
        <end position="1005"/>
    </location>
</feature>
<dbReference type="GO" id="GO:0043001">
    <property type="term" value="P:Golgi to plasma membrane protein transport"/>
    <property type="evidence" value="ECO:0007669"/>
    <property type="project" value="TreeGrafter"/>
</dbReference>
<evidence type="ECO:0000256" key="6">
    <source>
        <dbReference type="ARBA" id="ARBA00058727"/>
    </source>
</evidence>
<evidence type="ECO:0000256" key="8">
    <source>
        <dbReference type="SAM" id="MobiDB-lite"/>
    </source>
</evidence>
<comment type="function">
    <text evidence="6">Phosphatidylinositol-4-phosphate-binding protein that links Golgi membranes to the cytoskeleton and may participate in the tensile force required for vesicle budding from the Golgi. Thereby, may play a role in Golgi membrane trafficking and could indirectly give its flattened shape to the Golgi apparatus. May also bind to the coatomer to regulate Golgi membrane trafficking. May play a role in anterograde transport from the Golgi to the plasma membrane and regulate secretion. Mediates the cis and medial Golgi localization of mannosyltransferases through direct binding of their cytosolic domains. Involved in vacuolar protein sorting.</text>
</comment>
<sequence>MASSSGLTRRRGGGGGAAGNGEDESSRVGSPAPKRNDDRTPETSYESSENGHKIAFDPRDISENAERSKQPKLTLMEEIILMGLKDKQGYLSFWNDNISYALRGCIVIELAFRGRVSMQKDSSRRRFPLADRNIEVIDDTLTGEVLLDEALKMMKSSEKMSVNSWIDLMSGETWNLMKIGYQLKQVRERLCKGLVDKGILRTEKKNFLLFDMATHPVADGGAKEEIRRRVRNVLTNRTVVLPGSQFLPEELDFRVLRTITMVCAAYAANVLENALTTLGHEARERAFAQVDELLAEYSQWPFAKRQGGSQGVGANLGQLITDEVNNNKDKELQLEVAPAARIRDTHAMPSPPLADTQALDSSHGASTNGISGEGAVQPANAPTSLNGSDTASAENNAIRDGKQKAKAVMVASGLNLAGAQSDTASPAHPEAINGASPSRKRSRSGTRKSSHSPSQEGAARPTASQTHLLNRYIARDLLDSVNKYERNKHSEKVYGELNDLRHFYRDEVYPVRRQNPGAIFGYGYAGYGNGLTDIPPDPRDPRAMPQTKLLYPEHAKRAGRRLAPQLKVSKEKGLQQAEQIEELVPIRLDIELDRLKLRDTFTWNLHDRVTNPVLFAQTLVEDFQIPPELRQNVMQQIDREIHEQVQDYYPHAFFDDEPLDPHQPYSAYKNDEMRILIKLNITIGQHTLVDQFEWEINNPLNAPEDFARQMAADLSLSGEFTTAIAHSIREQCQMFTKSLYITGHPFDGRPVEDTDIQDNFLASPLPTVFRPMQSTKDYQPYLYELSNADLERAELSIMREQRRQKRSVNRRGGPALPDLKDRQRTVRTLVVSSVLPGAAESIEDSQLFKATRKVREGRRRGAEGSSDESDSDDSVMESPAPAQLTGGTARTRGMRGAATAAQAAMRSAIGRSATPEVSTLQTHHEPRASRSLRYEAREESVTEPTTFIVKLRISSAKLREFQRNPKAFAKSASTPMMAPSQTPARSTPTANSMPPPPSPAMPPRSTPAAASEASPRPPTTPTPTASNKQLQYKPDGSMEAAWPAPPVAQHPPPPPWLQQGLQELRDRNPGELFESTMRYAVMNEQYEDPKTGVISSKPVKIDTIAPNAPLPANYKAYFLPRIRCMDCPGKLYNAGPEQTVNNFELHLKNRIHMENVLINMRVHTTSLPIRILTHNIRYAADPPSEGEKPWSTRKQLLLNELHYQTLHNAESFICLQEVLHSQLVDIMCGLGSEWAYIGVGRDDGITKGEYNPIIYRPTVWHLIKWKTIWLNENGAVGEKGWDAGCARIITIGTFQHRHSKKTVVAMSTHLDNAGPVSRRESAKIIQKVVANVTSDVTSTTVLPFFLAGDLNSETTGEAYKILNDSTSVLQDTKEQAKWVYGNQSTFTDFDDGDMALIDFVFVGPREAGDWKVEGYSVLPNQFEDGVYCSDHRAVVVDGVLRV</sequence>
<comment type="similarity">
    <text evidence="2">Belongs to the GOLPH3/VPS74 family.</text>
</comment>
<evidence type="ECO:0000313" key="10">
    <source>
        <dbReference type="Proteomes" id="UP000249757"/>
    </source>
</evidence>
<feature type="region of interest" description="Disordered" evidence="8">
    <location>
        <begin position="1"/>
        <end position="69"/>
    </location>
</feature>
<evidence type="ECO:0000256" key="5">
    <source>
        <dbReference type="ARBA" id="ARBA00023136"/>
    </source>
</evidence>
<evidence type="ECO:0000256" key="7">
    <source>
        <dbReference type="ARBA" id="ARBA00073084"/>
    </source>
</evidence>
<feature type="compositionally biased region" description="Polar residues" evidence="8">
    <location>
        <begin position="380"/>
        <end position="393"/>
    </location>
</feature>
<dbReference type="GO" id="GO:0000139">
    <property type="term" value="C:Golgi membrane"/>
    <property type="evidence" value="ECO:0007669"/>
    <property type="project" value="GOC"/>
</dbReference>
<feature type="compositionally biased region" description="Basic residues" evidence="8">
    <location>
        <begin position="438"/>
        <end position="450"/>
    </location>
</feature>
<dbReference type="Pfam" id="PF04855">
    <property type="entry name" value="SNF5"/>
    <property type="match status" value="1"/>
</dbReference>
<feature type="region of interest" description="Disordered" evidence="8">
    <location>
        <begin position="1036"/>
        <end position="1055"/>
    </location>
</feature>
<evidence type="ECO:0000313" key="9">
    <source>
        <dbReference type="EMBL" id="KAI1518249.1"/>
    </source>
</evidence>